<dbReference type="STRING" id="4533.J3M1E6"/>
<accession>J3M1E6</accession>
<dbReference type="Gene3D" id="3.40.50.2300">
    <property type="match status" value="1"/>
</dbReference>
<sequence length="144" mass="15410">MTATARGVGGSREAEEVIEVVVDISTSPAVRVGPVMAMRSAMGVGLAAADVRPVLAIGVATTCGAAFFQHESSEEVLFDPKGLREALTKAKQAAAEVNQKMQLLFCAMSEHHPGYKMLKFICETQCFFSRPADSTDQPCSDDQR</sequence>
<reference evidence="1" key="1">
    <citation type="journal article" date="2013" name="Nat. Commun.">
        <title>Whole-genome sequencing of Oryza brachyantha reveals mechanisms underlying Oryza genome evolution.</title>
        <authorList>
            <person name="Chen J."/>
            <person name="Huang Q."/>
            <person name="Gao D."/>
            <person name="Wang J."/>
            <person name="Lang Y."/>
            <person name="Liu T."/>
            <person name="Li B."/>
            <person name="Bai Z."/>
            <person name="Luis Goicoechea J."/>
            <person name="Liang C."/>
            <person name="Chen C."/>
            <person name="Zhang W."/>
            <person name="Sun S."/>
            <person name="Liao Y."/>
            <person name="Zhang X."/>
            <person name="Yang L."/>
            <person name="Song C."/>
            <person name="Wang M."/>
            <person name="Shi J."/>
            <person name="Liu G."/>
            <person name="Liu J."/>
            <person name="Zhou H."/>
            <person name="Zhou W."/>
            <person name="Yu Q."/>
            <person name="An N."/>
            <person name="Chen Y."/>
            <person name="Cai Q."/>
            <person name="Wang B."/>
            <person name="Liu B."/>
            <person name="Min J."/>
            <person name="Huang Y."/>
            <person name="Wu H."/>
            <person name="Li Z."/>
            <person name="Zhang Y."/>
            <person name="Yin Y."/>
            <person name="Song W."/>
            <person name="Jiang J."/>
            <person name="Jackson S.A."/>
            <person name="Wing R.A."/>
            <person name="Wang J."/>
            <person name="Chen M."/>
        </authorList>
    </citation>
    <scope>NUCLEOTIDE SEQUENCE [LARGE SCALE GENOMIC DNA]</scope>
    <source>
        <strain evidence="1">cv. IRGC 101232</strain>
    </source>
</reference>
<dbReference type="HOGENOM" id="CLU_1799444_0_0_1"/>
<dbReference type="Gramene" id="OB04G32210.1">
    <property type="protein sequence ID" value="OB04G32210.1"/>
    <property type="gene ID" value="OB04G32210"/>
</dbReference>
<dbReference type="Proteomes" id="UP000006038">
    <property type="component" value="Chromosome 4"/>
</dbReference>
<reference evidence="1" key="2">
    <citation type="submission" date="2013-04" db="UniProtKB">
        <authorList>
            <consortium name="EnsemblPlants"/>
        </authorList>
    </citation>
    <scope>IDENTIFICATION</scope>
</reference>
<dbReference type="AlphaFoldDB" id="J3M1E6"/>
<keyword evidence="2" id="KW-1185">Reference proteome</keyword>
<evidence type="ECO:0000313" key="2">
    <source>
        <dbReference type="Proteomes" id="UP000006038"/>
    </source>
</evidence>
<evidence type="ECO:0000313" key="1">
    <source>
        <dbReference type="EnsemblPlants" id="OB04G32210.1"/>
    </source>
</evidence>
<protein>
    <submittedName>
        <fullName evidence="1">Uncharacterized protein</fullName>
    </submittedName>
</protein>
<proteinExistence type="predicted"/>
<dbReference type="EnsemblPlants" id="OB04G32210.1">
    <property type="protein sequence ID" value="OB04G32210.1"/>
    <property type="gene ID" value="OB04G32210"/>
</dbReference>
<name>J3M1E6_ORYBR</name>
<organism evidence="1">
    <name type="scientific">Oryza brachyantha</name>
    <name type="common">malo sina</name>
    <dbReference type="NCBI Taxonomy" id="4533"/>
    <lineage>
        <taxon>Eukaryota</taxon>
        <taxon>Viridiplantae</taxon>
        <taxon>Streptophyta</taxon>
        <taxon>Embryophyta</taxon>
        <taxon>Tracheophyta</taxon>
        <taxon>Spermatophyta</taxon>
        <taxon>Magnoliopsida</taxon>
        <taxon>Liliopsida</taxon>
        <taxon>Poales</taxon>
        <taxon>Poaceae</taxon>
        <taxon>BOP clade</taxon>
        <taxon>Oryzoideae</taxon>
        <taxon>Oryzeae</taxon>
        <taxon>Oryzinae</taxon>
        <taxon>Oryza</taxon>
    </lineage>
</organism>